<dbReference type="InterPro" id="IPR035979">
    <property type="entry name" value="RBD_domain_sf"/>
</dbReference>
<evidence type="ECO:0000259" key="12">
    <source>
        <dbReference type="Pfam" id="PF10443"/>
    </source>
</evidence>
<evidence type="ECO:0000256" key="1">
    <source>
        <dbReference type="ARBA" id="ARBA00004434"/>
    </source>
</evidence>
<feature type="domain" description="Mitochondrial escape protein 2 C-terminal" evidence="12">
    <location>
        <begin position="350"/>
        <end position="760"/>
    </location>
</feature>
<evidence type="ECO:0000256" key="4">
    <source>
        <dbReference type="ARBA" id="ARBA00022692"/>
    </source>
</evidence>
<evidence type="ECO:0000256" key="6">
    <source>
        <dbReference type="ARBA" id="ARBA00022989"/>
    </source>
</evidence>
<keyword evidence="7 10" id="KW-0496">Mitochondrion</keyword>
<dbReference type="SUPFAM" id="SSF52540">
    <property type="entry name" value="P-loop containing nucleoside triphosphate hydrolases"/>
    <property type="match status" value="1"/>
</dbReference>
<keyword evidence="5 10" id="KW-0999">Mitochondrion inner membrane</keyword>
<dbReference type="GO" id="GO:0006397">
    <property type="term" value="P:mRNA processing"/>
    <property type="evidence" value="ECO:0007669"/>
    <property type="project" value="UniProtKB-UniRule"/>
</dbReference>
<dbReference type="InterPro" id="IPR039627">
    <property type="entry name" value="Yme2_C"/>
</dbReference>
<keyword evidence="10" id="KW-0694">RNA-binding</keyword>
<dbReference type="Proteomes" id="UP000789572">
    <property type="component" value="Unassembled WGS sequence"/>
</dbReference>
<keyword evidence="8 10" id="KW-0472">Membrane</keyword>
<evidence type="ECO:0000256" key="5">
    <source>
        <dbReference type="ARBA" id="ARBA00022792"/>
    </source>
</evidence>
<feature type="transmembrane region" description="Helical" evidence="10">
    <location>
        <begin position="276"/>
        <end position="293"/>
    </location>
</feature>
<dbReference type="InterPro" id="IPR018850">
    <property type="entry name" value="Mt_escape_2_C"/>
</dbReference>
<keyword evidence="4 10" id="KW-0812">Transmembrane</keyword>
<evidence type="ECO:0000256" key="7">
    <source>
        <dbReference type="ARBA" id="ARBA00023128"/>
    </source>
</evidence>
<dbReference type="InterPro" id="IPR027417">
    <property type="entry name" value="P-loop_NTPase"/>
</dbReference>
<comment type="caution">
    <text evidence="13">The sequence shown here is derived from an EMBL/GenBank/DDBJ whole genome shotgun (WGS) entry which is preliminary data.</text>
</comment>
<dbReference type="OrthoDB" id="10267654at2759"/>
<keyword evidence="14" id="KW-1185">Reference proteome</keyword>
<accession>A0A9N9CPC1</accession>
<dbReference type="CDD" id="cd00882">
    <property type="entry name" value="Ras_like_GTPase"/>
    <property type="match status" value="1"/>
</dbReference>
<evidence type="ECO:0000256" key="3">
    <source>
        <dbReference type="ARBA" id="ARBA00020222"/>
    </source>
</evidence>
<feature type="domain" description="RRM" evidence="11">
    <location>
        <begin position="197"/>
        <end position="253"/>
    </location>
</feature>
<evidence type="ECO:0000256" key="9">
    <source>
        <dbReference type="ARBA" id="ARBA00025276"/>
    </source>
</evidence>
<keyword evidence="10" id="KW-0507">mRNA processing</keyword>
<dbReference type="SUPFAM" id="SSF54928">
    <property type="entry name" value="RNA-binding domain, RBD"/>
    <property type="match status" value="1"/>
</dbReference>
<name>A0A9N9CPC1_9GLOM</name>
<dbReference type="PANTHER" id="PTHR32198">
    <property type="entry name" value="MITOCHONDRIAL ESCAPE PROTEIN 2"/>
    <property type="match status" value="1"/>
</dbReference>
<comment type="similarity">
    <text evidence="2 10">Belongs to the YME2 family.</text>
</comment>
<reference evidence="13" key="1">
    <citation type="submission" date="2021-06" db="EMBL/GenBank/DDBJ databases">
        <authorList>
            <person name="Kallberg Y."/>
            <person name="Tangrot J."/>
            <person name="Rosling A."/>
        </authorList>
    </citation>
    <scope>NUCLEOTIDE SEQUENCE</scope>
    <source>
        <strain evidence="13">IA702</strain>
    </source>
</reference>
<dbReference type="Gene3D" id="3.40.50.300">
    <property type="entry name" value="P-loop containing nucleotide triphosphate hydrolases"/>
    <property type="match status" value="1"/>
</dbReference>
<dbReference type="InterPro" id="IPR000504">
    <property type="entry name" value="RRM_dom"/>
</dbReference>
<dbReference type="GO" id="GO:0003723">
    <property type="term" value="F:RNA binding"/>
    <property type="evidence" value="ECO:0007669"/>
    <property type="project" value="UniProtKB-UniRule"/>
</dbReference>
<keyword evidence="6 10" id="KW-1133">Transmembrane helix</keyword>
<organism evidence="13 14">
    <name type="scientific">Paraglomus occultum</name>
    <dbReference type="NCBI Taxonomy" id="144539"/>
    <lineage>
        <taxon>Eukaryota</taxon>
        <taxon>Fungi</taxon>
        <taxon>Fungi incertae sedis</taxon>
        <taxon>Mucoromycota</taxon>
        <taxon>Glomeromycotina</taxon>
        <taxon>Glomeromycetes</taxon>
        <taxon>Paraglomerales</taxon>
        <taxon>Paraglomeraceae</taxon>
        <taxon>Paraglomus</taxon>
    </lineage>
</organism>
<dbReference type="AlphaFoldDB" id="A0A9N9CPC1"/>
<dbReference type="PANTHER" id="PTHR32198:SF2">
    <property type="entry name" value="MITOCHONDRIAL ESCAPE PROTEIN 2"/>
    <property type="match status" value="1"/>
</dbReference>
<comment type="function">
    <text evidence="9 10">Plays a role in maintaining the mitochondrial genome and in controlling the mtDNA escape. Involved in the regulation of mtDNA nucleotide structure and number. May have a dispensable role in early maturation of pre-rRNA.</text>
</comment>
<gene>
    <name evidence="13" type="ORF">POCULU_LOCUS7866</name>
</gene>
<sequence length="817" mass="93814">KHVPSLSSSSLLGHTFIRRLATLATESAAANSTTLPIHHAQFFFDNVYPLKLNAFDFRSYISRLSRRSLETKLRQNKWLPPENELPYEFKIEEVVPRRKEGGMFVKFTYRVDEASRGIALKEIHETVEKFVESKDIIPWFNFYSMRVFLVKGEPLVEDMAGRFPARLDDWLYYELFFAFMCQLLIWQFDYVTCLSGDSLYHTFRRYGRIRDITVQPLSSKDLPRFATIIFTRIRSATSAKSCVHKMVVDGTRLSVFYDTLPKTNMIYNWMTAHPRISIPLIAALVAAISYMIFDPIRIFFITSKITQRFNIQEYPLYQWLRKETIDRFWAYRKNSDEDDPLHDVSMWSERVDEEVKLRNWLKEPPETFVVVLGPRGSGKSGFIDKVIQHKKNKVFIRCDHLLNSRDENELVYKLAKQVGYFPLFTIFVALSNIIDTVASATIGQKTGFTSTTDAEVKQILDVLALALYRIAPDALTKRNRLLLNRSPSGSYKSSIVDTYDSDDIPVLVIDSYMTKDKESHELWEHLTKLAVFLVENRVAHVIIVSSNTAINKTLSKALPYKTFNYVVLSDAPPEKAIKFVRRYVGSVDERELEDSVVALGGRLTDLKMFIKKIRDGQTSQGAFRDLLGKAVMEIRKHAFGDDTEDAKNIPWTGVQFWKVMVELSKSGNVDYDSIKYSPAFKGDDTPLKAMEEAELITIVQHYGCPYLIRPGKPLYQAAFSEIIADDHFADTMELQMNQYLSAFETAKVQQYEDELAKLGSCFTEDGKRLLGGGSATGDVGERVKWLAENIGNKHVVIAEYEKNVRSLKKKIADRQPR</sequence>
<evidence type="ECO:0000259" key="11">
    <source>
        <dbReference type="Pfam" id="PF00076"/>
    </source>
</evidence>
<evidence type="ECO:0000313" key="14">
    <source>
        <dbReference type="Proteomes" id="UP000789572"/>
    </source>
</evidence>
<evidence type="ECO:0000256" key="8">
    <source>
        <dbReference type="ARBA" id="ARBA00023136"/>
    </source>
</evidence>
<proteinExistence type="inferred from homology"/>
<evidence type="ECO:0000313" key="13">
    <source>
        <dbReference type="EMBL" id="CAG8609294.1"/>
    </source>
</evidence>
<feature type="non-terminal residue" evidence="13">
    <location>
        <position position="1"/>
    </location>
</feature>
<protein>
    <recommendedName>
        <fullName evidence="3 10">Mitochondrial escape protein 2</fullName>
    </recommendedName>
</protein>
<dbReference type="Pfam" id="PF10443">
    <property type="entry name" value="RNA12"/>
    <property type="match status" value="1"/>
</dbReference>
<evidence type="ECO:0000256" key="2">
    <source>
        <dbReference type="ARBA" id="ARBA00010320"/>
    </source>
</evidence>
<dbReference type="GO" id="GO:0005743">
    <property type="term" value="C:mitochondrial inner membrane"/>
    <property type="evidence" value="ECO:0007669"/>
    <property type="project" value="UniProtKB-SubCell"/>
</dbReference>
<comment type="subcellular location">
    <subcellularLocation>
        <location evidence="1 10">Mitochondrion inner membrane</location>
        <topology evidence="1 10">Single-pass membrane protein</topology>
    </subcellularLocation>
</comment>
<dbReference type="Pfam" id="PF00076">
    <property type="entry name" value="RRM_1"/>
    <property type="match status" value="1"/>
</dbReference>
<evidence type="ECO:0000256" key="10">
    <source>
        <dbReference type="RuleBase" id="RU367108"/>
    </source>
</evidence>
<dbReference type="EMBL" id="CAJVPJ010001974">
    <property type="protein sequence ID" value="CAG8609294.1"/>
    <property type="molecule type" value="Genomic_DNA"/>
</dbReference>